<gene>
    <name evidence="2" type="ORF">CBM2589_B120099</name>
</gene>
<dbReference type="EMBL" id="OFSP01000004">
    <property type="protein sequence ID" value="SOY44136.1"/>
    <property type="molecule type" value="Genomic_DNA"/>
</dbReference>
<name>A0A975ZXZ3_9BURK</name>
<evidence type="ECO:0000313" key="2">
    <source>
        <dbReference type="EMBL" id="SOY44136.1"/>
    </source>
</evidence>
<accession>A0A975ZXZ3</accession>
<feature type="region of interest" description="Disordered" evidence="1">
    <location>
        <begin position="1"/>
        <end position="23"/>
    </location>
</feature>
<proteinExistence type="predicted"/>
<dbReference type="AlphaFoldDB" id="A0A975ZXZ3"/>
<evidence type="ECO:0000256" key="1">
    <source>
        <dbReference type="SAM" id="MobiDB-lite"/>
    </source>
</evidence>
<protein>
    <submittedName>
        <fullName evidence="2">Uncharacterized protein</fullName>
    </submittedName>
</protein>
<comment type="caution">
    <text evidence="2">The sequence shown here is derived from an EMBL/GenBank/DDBJ whole genome shotgun (WGS) entry which is preliminary data.</text>
</comment>
<dbReference type="Proteomes" id="UP000256297">
    <property type="component" value="Chromosome CBM2589_b"/>
</dbReference>
<organism evidence="2 3">
    <name type="scientific">Cupriavidus taiwanensis</name>
    <dbReference type="NCBI Taxonomy" id="164546"/>
    <lineage>
        <taxon>Bacteria</taxon>
        <taxon>Pseudomonadati</taxon>
        <taxon>Pseudomonadota</taxon>
        <taxon>Betaproteobacteria</taxon>
        <taxon>Burkholderiales</taxon>
        <taxon>Burkholderiaceae</taxon>
        <taxon>Cupriavidus</taxon>
    </lineage>
</organism>
<evidence type="ECO:0000313" key="3">
    <source>
        <dbReference type="Proteomes" id="UP000256297"/>
    </source>
</evidence>
<reference evidence="2 3" key="1">
    <citation type="submission" date="2018-01" db="EMBL/GenBank/DDBJ databases">
        <authorList>
            <person name="Clerissi C."/>
        </authorList>
    </citation>
    <scope>NUCLEOTIDE SEQUENCE [LARGE SCALE GENOMIC DNA]</scope>
    <source>
        <strain evidence="2">Cupriavidus taiwanensis STM 3521</strain>
    </source>
</reference>
<sequence>MVRGDCRFHTAGSAGRGRRRERRHWRDAVAPHILPEGGARGGHAAAPAGARATAHQARRGIAFVPHLPLC</sequence>